<proteinExistence type="predicted"/>
<dbReference type="Proteomes" id="UP000663850">
    <property type="component" value="Unassembled WGS sequence"/>
</dbReference>
<dbReference type="AlphaFoldDB" id="A0A8H3H709"/>
<reference evidence="2" key="1">
    <citation type="submission" date="2021-01" db="EMBL/GenBank/DDBJ databases">
        <authorList>
            <person name="Kaushik A."/>
        </authorList>
    </citation>
    <scope>NUCLEOTIDE SEQUENCE</scope>
    <source>
        <strain evidence="2">Type strain: AG8-Rh-89/</strain>
    </source>
</reference>
<feature type="region of interest" description="Disordered" evidence="1">
    <location>
        <begin position="112"/>
        <end position="143"/>
    </location>
</feature>
<feature type="compositionally biased region" description="Polar residues" evidence="1">
    <location>
        <begin position="288"/>
        <end position="304"/>
    </location>
</feature>
<feature type="region of interest" description="Disordered" evidence="1">
    <location>
        <begin position="283"/>
        <end position="335"/>
    </location>
</feature>
<organism evidence="2 3">
    <name type="scientific">Rhizoctonia solani</name>
    <dbReference type="NCBI Taxonomy" id="456999"/>
    <lineage>
        <taxon>Eukaryota</taxon>
        <taxon>Fungi</taxon>
        <taxon>Dikarya</taxon>
        <taxon>Basidiomycota</taxon>
        <taxon>Agaricomycotina</taxon>
        <taxon>Agaricomycetes</taxon>
        <taxon>Cantharellales</taxon>
        <taxon>Ceratobasidiaceae</taxon>
        <taxon>Rhizoctonia</taxon>
    </lineage>
</organism>
<feature type="compositionally biased region" description="Polar residues" evidence="1">
    <location>
        <begin position="112"/>
        <end position="136"/>
    </location>
</feature>
<name>A0A8H3H709_9AGAM</name>
<dbReference type="EMBL" id="CAJMWZ010005199">
    <property type="protein sequence ID" value="CAE6502198.1"/>
    <property type="molecule type" value="Genomic_DNA"/>
</dbReference>
<accession>A0A8H3H709</accession>
<sequence length="379" mass="41585">MSYTKVMYQRPTTTRDAISIRTTRPTPRKPKSSRFETVSKLKATYSQAARAFLHHQIEEANGLVQDAFELLHPPASQEPDQLTTYRRKWDILRITLETTLYTTPLNGSVPSKLSHSFTNGSSSGQTLRSPNGSPRSKTPLDDPLLLSPPSLLGTLHTRSLKIFTPALERPNSRFLPAAVLVALVLASLKLDCPEVGRGMVDDWLANRDSLGPGSEADARKGIKAEEEREGYEKTVEVYCLHVLPRLNGWDYAKDFLDSEMEMRPSKREELIATLAAHHAQSLLPPSPRANQLQNLDNSVSGSSGAPTPRAVSPAPSSVSSHTAVPNSRSVATLRASQDVEPYPNIPRYSPAGTYFSAAVVFNCTAYDLAVAESRNYSVS</sequence>
<protein>
    <submittedName>
        <fullName evidence="2">Uncharacterized protein</fullName>
    </submittedName>
</protein>
<evidence type="ECO:0000313" key="2">
    <source>
        <dbReference type="EMBL" id="CAE6502198.1"/>
    </source>
</evidence>
<feature type="compositionally biased region" description="Low complexity" evidence="1">
    <location>
        <begin position="305"/>
        <end position="325"/>
    </location>
</feature>
<evidence type="ECO:0000313" key="3">
    <source>
        <dbReference type="Proteomes" id="UP000663850"/>
    </source>
</evidence>
<gene>
    <name evidence="2" type="ORF">RDB_LOCUS96087</name>
</gene>
<comment type="caution">
    <text evidence="2">The sequence shown here is derived from an EMBL/GenBank/DDBJ whole genome shotgun (WGS) entry which is preliminary data.</text>
</comment>
<evidence type="ECO:0000256" key="1">
    <source>
        <dbReference type="SAM" id="MobiDB-lite"/>
    </source>
</evidence>